<dbReference type="Proteomes" id="UP000003155">
    <property type="component" value="Unassembled WGS sequence"/>
</dbReference>
<reference evidence="1 2" key="1">
    <citation type="submission" date="2011-02" db="EMBL/GenBank/DDBJ databases">
        <authorList>
            <person name="Durkin A.S."/>
            <person name="Madupu R."/>
            <person name="Torralba M."/>
            <person name="Gillis M."/>
            <person name="Methe B."/>
            <person name="Sutton G."/>
            <person name="Nelson K.E."/>
        </authorList>
    </citation>
    <scope>NUCLEOTIDE SEQUENCE [LARGE SCALE GENOMIC DNA]</scope>
    <source>
        <strain evidence="1 2">CRIS 18C-A</strain>
    </source>
</reference>
<evidence type="ECO:0000313" key="2">
    <source>
        <dbReference type="Proteomes" id="UP000003155"/>
    </source>
</evidence>
<name>F0HAL5_9BACT</name>
<organism evidence="1 2">
    <name type="scientific">Prevotella denticola CRIS 18C-A</name>
    <dbReference type="NCBI Taxonomy" id="944557"/>
    <lineage>
        <taxon>Bacteria</taxon>
        <taxon>Pseudomonadati</taxon>
        <taxon>Bacteroidota</taxon>
        <taxon>Bacteroidia</taxon>
        <taxon>Bacteroidales</taxon>
        <taxon>Prevotellaceae</taxon>
        <taxon>Prevotella</taxon>
    </lineage>
</organism>
<sequence length="46" mass="5160">MNGDKSNRTKIRPTREEIQSVILQMSGQPIGNRICKINSNMNASVE</sequence>
<evidence type="ECO:0000313" key="1">
    <source>
        <dbReference type="EMBL" id="EGC85151.1"/>
    </source>
</evidence>
<dbReference type="EMBL" id="AEXO01000108">
    <property type="protein sequence ID" value="EGC85151.1"/>
    <property type="molecule type" value="Genomic_DNA"/>
</dbReference>
<accession>F0HAL5</accession>
<protein>
    <submittedName>
        <fullName evidence="1">Uncharacterized protein</fullName>
    </submittedName>
</protein>
<proteinExistence type="predicted"/>
<comment type="caution">
    <text evidence="1">The sequence shown here is derived from an EMBL/GenBank/DDBJ whole genome shotgun (WGS) entry which is preliminary data.</text>
</comment>
<keyword evidence="2" id="KW-1185">Reference proteome</keyword>
<dbReference type="AlphaFoldDB" id="F0HAL5"/>
<gene>
    <name evidence="1" type="ORF">HMPREF9303_1976</name>
</gene>